<dbReference type="AlphaFoldDB" id="T1IBC5"/>
<dbReference type="Proteomes" id="UP000015103">
    <property type="component" value="Unassembled WGS sequence"/>
</dbReference>
<accession>T1IBC5</accession>
<dbReference type="EMBL" id="ACPB03024207">
    <property type="status" value="NOT_ANNOTATED_CDS"/>
    <property type="molecule type" value="Genomic_DNA"/>
</dbReference>
<organism evidence="1 2">
    <name type="scientific">Rhodnius prolixus</name>
    <name type="common">Triatomid bug</name>
    <dbReference type="NCBI Taxonomy" id="13249"/>
    <lineage>
        <taxon>Eukaryota</taxon>
        <taxon>Metazoa</taxon>
        <taxon>Ecdysozoa</taxon>
        <taxon>Arthropoda</taxon>
        <taxon>Hexapoda</taxon>
        <taxon>Insecta</taxon>
        <taxon>Pterygota</taxon>
        <taxon>Neoptera</taxon>
        <taxon>Paraneoptera</taxon>
        <taxon>Hemiptera</taxon>
        <taxon>Heteroptera</taxon>
        <taxon>Panheteroptera</taxon>
        <taxon>Cimicomorpha</taxon>
        <taxon>Reduviidae</taxon>
        <taxon>Triatominae</taxon>
        <taxon>Rhodnius</taxon>
    </lineage>
</organism>
<proteinExistence type="predicted"/>
<dbReference type="VEuPathDB" id="VectorBase:RPRC013596"/>
<sequence length="86" mass="9677">MISMKPGGRKKTNEAVLGIITWSQWNENKCYFMRPVDGALIEQERRAARNAVLGNVVLFMTAIALIKFELKPGVLPAKQGHRIKPK</sequence>
<reference evidence="1" key="1">
    <citation type="submission" date="2015-05" db="UniProtKB">
        <authorList>
            <consortium name="EnsemblMetazoa"/>
        </authorList>
    </citation>
    <scope>IDENTIFICATION</scope>
</reference>
<evidence type="ECO:0000313" key="1">
    <source>
        <dbReference type="EnsemblMetazoa" id="RPRC013596-PA"/>
    </source>
</evidence>
<dbReference type="EMBL" id="ACPB03024206">
    <property type="status" value="NOT_ANNOTATED_CDS"/>
    <property type="molecule type" value="Genomic_DNA"/>
</dbReference>
<dbReference type="InParanoid" id="T1IBC5"/>
<name>T1IBC5_RHOPR</name>
<evidence type="ECO:0000313" key="2">
    <source>
        <dbReference type="Proteomes" id="UP000015103"/>
    </source>
</evidence>
<dbReference type="HOGENOM" id="CLU_2500709_0_0_1"/>
<protein>
    <submittedName>
        <fullName evidence="1">Uncharacterized protein</fullName>
    </submittedName>
</protein>
<dbReference type="EnsemblMetazoa" id="RPRC013596-RA">
    <property type="protein sequence ID" value="RPRC013596-PA"/>
    <property type="gene ID" value="RPRC013596"/>
</dbReference>
<keyword evidence="2" id="KW-1185">Reference proteome</keyword>
<dbReference type="EMBL" id="ACPB03024205">
    <property type="status" value="NOT_ANNOTATED_CDS"/>
    <property type="molecule type" value="Genomic_DNA"/>
</dbReference>